<evidence type="ECO:0000256" key="7">
    <source>
        <dbReference type="RuleBase" id="RU003827"/>
    </source>
</evidence>
<keyword evidence="3 7" id="KW-0812">Transmembrane</keyword>
<accession>A0AAV6XXE4</accession>
<comment type="caution">
    <text evidence="11">The sequence shown here is derived from an EMBL/GenBank/DDBJ whole genome shotgun (WGS) entry which is preliminary data.</text>
</comment>
<evidence type="ECO:0000256" key="2">
    <source>
        <dbReference type="ARBA" id="ARBA00007104"/>
    </source>
</evidence>
<dbReference type="EMBL" id="WHWC01000003">
    <property type="protein sequence ID" value="KAG8387174.1"/>
    <property type="molecule type" value="Genomic_DNA"/>
</dbReference>
<name>A0AAV6XXE4_9LAMI</name>
<keyword evidence="6 8" id="KW-0472">Membrane</keyword>
<evidence type="ECO:0000256" key="3">
    <source>
        <dbReference type="ARBA" id="ARBA00022692"/>
    </source>
</evidence>
<evidence type="ECO:0000313" key="11">
    <source>
        <dbReference type="EMBL" id="KAG8387174.1"/>
    </source>
</evidence>
<feature type="transmembrane region" description="Helical" evidence="8">
    <location>
        <begin position="187"/>
        <end position="209"/>
    </location>
</feature>
<sequence>MNKCVQMRNGSLKMSIKLQYLMLLCLILQLKQGFGIRFVIDREECLSHNVEYEGDIVHVSFVIVKSGVSWHYGDEGVDLVIKGPTDEQIHDFHDKISGIYEFIAQQRGVYRFCFMDMYGLHETVDFDVHVSHYMSYDPHARDEHFNPMLDQITKLEEALYSIQFEQHWLEAQTVSQALANEVMSQKAIYKAIFESIALVGASFLQVFLLQRLLDRKLGTYRA</sequence>
<keyword evidence="5 8" id="KW-1133">Transmembrane helix</keyword>
<dbReference type="PROSITE" id="PS50866">
    <property type="entry name" value="GOLD"/>
    <property type="match status" value="1"/>
</dbReference>
<dbReference type="InterPro" id="IPR009038">
    <property type="entry name" value="GOLD_dom"/>
</dbReference>
<reference evidence="11" key="1">
    <citation type="submission" date="2019-10" db="EMBL/GenBank/DDBJ databases">
        <authorList>
            <person name="Zhang R."/>
            <person name="Pan Y."/>
            <person name="Wang J."/>
            <person name="Ma R."/>
            <person name="Yu S."/>
        </authorList>
    </citation>
    <scope>NUCLEOTIDE SEQUENCE</scope>
    <source>
        <strain evidence="11">LA-IB0</strain>
        <tissue evidence="11">Leaf</tissue>
    </source>
</reference>
<feature type="chain" id="PRO_5043417386" description="GOLD domain-containing protein" evidence="9">
    <location>
        <begin position="36"/>
        <end position="222"/>
    </location>
</feature>
<evidence type="ECO:0000256" key="6">
    <source>
        <dbReference type="ARBA" id="ARBA00023136"/>
    </source>
</evidence>
<evidence type="ECO:0000256" key="4">
    <source>
        <dbReference type="ARBA" id="ARBA00022729"/>
    </source>
</evidence>
<evidence type="ECO:0000256" key="1">
    <source>
        <dbReference type="ARBA" id="ARBA00004479"/>
    </source>
</evidence>
<dbReference type="Pfam" id="PF01105">
    <property type="entry name" value="EMP24_GP25L"/>
    <property type="match status" value="1"/>
</dbReference>
<evidence type="ECO:0000256" key="9">
    <source>
        <dbReference type="SAM" id="SignalP"/>
    </source>
</evidence>
<proteinExistence type="inferred from homology"/>
<organism evidence="11 12">
    <name type="scientific">Buddleja alternifolia</name>
    <dbReference type="NCBI Taxonomy" id="168488"/>
    <lineage>
        <taxon>Eukaryota</taxon>
        <taxon>Viridiplantae</taxon>
        <taxon>Streptophyta</taxon>
        <taxon>Embryophyta</taxon>
        <taxon>Tracheophyta</taxon>
        <taxon>Spermatophyta</taxon>
        <taxon>Magnoliopsida</taxon>
        <taxon>eudicotyledons</taxon>
        <taxon>Gunneridae</taxon>
        <taxon>Pentapetalae</taxon>
        <taxon>asterids</taxon>
        <taxon>lamiids</taxon>
        <taxon>Lamiales</taxon>
        <taxon>Scrophulariaceae</taxon>
        <taxon>Buddlejeae</taxon>
        <taxon>Buddleja</taxon>
    </lineage>
</organism>
<protein>
    <recommendedName>
        <fullName evidence="10">GOLD domain-containing protein</fullName>
    </recommendedName>
</protein>
<keyword evidence="12" id="KW-1185">Reference proteome</keyword>
<dbReference type="Proteomes" id="UP000826271">
    <property type="component" value="Unassembled WGS sequence"/>
</dbReference>
<dbReference type="InterPro" id="IPR015720">
    <property type="entry name" value="Emp24-like"/>
</dbReference>
<comment type="subcellular location">
    <subcellularLocation>
        <location evidence="1 7">Membrane</location>
        <topology evidence="1 7">Single-pass type I membrane protein</topology>
    </subcellularLocation>
</comment>
<dbReference type="GO" id="GO:0016020">
    <property type="term" value="C:membrane"/>
    <property type="evidence" value="ECO:0007669"/>
    <property type="project" value="UniProtKB-SubCell"/>
</dbReference>
<gene>
    <name evidence="11" type="ORF">BUALT_Bualt03G0225900</name>
</gene>
<comment type="similarity">
    <text evidence="2 7">Belongs to the EMP24/GP25L family.</text>
</comment>
<feature type="signal peptide" evidence="9">
    <location>
        <begin position="1"/>
        <end position="35"/>
    </location>
</feature>
<keyword evidence="4 9" id="KW-0732">Signal</keyword>
<evidence type="ECO:0000256" key="5">
    <source>
        <dbReference type="ARBA" id="ARBA00022989"/>
    </source>
</evidence>
<evidence type="ECO:0000313" key="12">
    <source>
        <dbReference type="Proteomes" id="UP000826271"/>
    </source>
</evidence>
<evidence type="ECO:0000259" key="10">
    <source>
        <dbReference type="PROSITE" id="PS50866"/>
    </source>
</evidence>
<evidence type="ECO:0000256" key="8">
    <source>
        <dbReference type="SAM" id="Phobius"/>
    </source>
</evidence>
<dbReference type="PANTHER" id="PTHR22811">
    <property type="entry name" value="TRANSMEMBRANE EMP24 DOMAIN-CONTAINING PROTEIN"/>
    <property type="match status" value="1"/>
</dbReference>
<dbReference type="SMART" id="SM01190">
    <property type="entry name" value="EMP24_GP25L"/>
    <property type="match status" value="1"/>
</dbReference>
<dbReference type="AlphaFoldDB" id="A0AAV6XXE4"/>
<feature type="domain" description="GOLD" evidence="10">
    <location>
        <begin position="43"/>
        <end position="130"/>
    </location>
</feature>